<sequence length="482" mass="53429">MSTATPAAGRLLCRSLAANSAQTSGRAAAAASAASRAATTATASQQQRHQFSTTTSLAGNRKRSPFRNVKAEKMGLLDPAKPEVMDEFKKGISTDYDEVDMQALEKRYDPLKMKVIRLAEKATPAEDMVVQGRLRNDPYRLSYVEDFATVRPHIDKRLPKRRLPVDTSARFMTPDEFGDDFLEFVRELDEKNGTSRDIVPMDQAYELYQDMRSKMMSKPSGKALTKEELEIELGSPEIVDDLGAYKYLMERNPMTGFDGGINQTALVPGLPKVIPGVTGMYQQPADPNAAALDPEGLFKEIVEKTGMSTEQIYRLFYKQSKILCVRFVSNQTRLGKIRSVYALAIAGNSNGRLGIGEAKSVEAPTAFRKARMLAIQNMKPIRRYEDRTIYGNVTGKSGATVVNLFSRPPGFGLRVSHRFFEMARAVGIQDLAAKMPRSRNPMNSIRACYQALLNQPDPEQIAIGRGKKLVDARKVYYGGATL</sequence>
<evidence type="ECO:0000256" key="10">
    <source>
        <dbReference type="SAM" id="MobiDB-lite"/>
    </source>
</evidence>
<evidence type="ECO:0000313" key="12">
    <source>
        <dbReference type="EMBL" id="PSR82234.1"/>
    </source>
</evidence>
<dbReference type="InterPro" id="IPR005324">
    <property type="entry name" value="Ribosomal_uS5_C"/>
</dbReference>
<dbReference type="STRING" id="2025994.A0A2T3A3I7"/>
<dbReference type="GO" id="GO:0003735">
    <property type="term" value="F:structural constituent of ribosome"/>
    <property type="evidence" value="ECO:0007669"/>
    <property type="project" value="UniProtKB-UniRule"/>
</dbReference>
<evidence type="ECO:0000256" key="3">
    <source>
        <dbReference type="ARBA" id="ARBA00022980"/>
    </source>
</evidence>
<dbReference type="SUPFAM" id="SSF54211">
    <property type="entry name" value="Ribosomal protein S5 domain 2-like"/>
    <property type="match status" value="1"/>
</dbReference>
<evidence type="ECO:0000256" key="7">
    <source>
        <dbReference type="ARBA" id="ARBA00041606"/>
    </source>
</evidence>
<dbReference type="PROSITE" id="PS00585">
    <property type="entry name" value="RIBOSOMAL_S5"/>
    <property type="match status" value="1"/>
</dbReference>
<dbReference type="PROSITE" id="PS50881">
    <property type="entry name" value="S5_DSRBD"/>
    <property type="match status" value="1"/>
</dbReference>
<keyword evidence="3 8" id="KW-0689">Ribosomal protein</keyword>
<dbReference type="Proteomes" id="UP000241462">
    <property type="component" value="Unassembled WGS sequence"/>
</dbReference>
<dbReference type="GO" id="GO:0006412">
    <property type="term" value="P:translation"/>
    <property type="evidence" value="ECO:0007669"/>
    <property type="project" value="InterPro"/>
</dbReference>
<reference evidence="12 13" key="1">
    <citation type="journal article" date="2018" name="Mycol. Prog.">
        <title>Coniella lustricola, a new species from submerged detritus.</title>
        <authorList>
            <person name="Raudabaugh D.B."/>
            <person name="Iturriaga T."/>
            <person name="Carver A."/>
            <person name="Mondo S."/>
            <person name="Pangilinan J."/>
            <person name="Lipzen A."/>
            <person name="He G."/>
            <person name="Amirebrahimi M."/>
            <person name="Grigoriev I.V."/>
            <person name="Miller A.N."/>
        </authorList>
    </citation>
    <scope>NUCLEOTIDE SEQUENCE [LARGE SCALE GENOMIC DNA]</scope>
    <source>
        <strain evidence="12 13">B22-T-1</strain>
    </source>
</reference>
<dbReference type="EMBL" id="KZ678483">
    <property type="protein sequence ID" value="PSR82234.1"/>
    <property type="molecule type" value="Genomic_DNA"/>
</dbReference>
<dbReference type="FunFam" id="3.30.160.20:FF:000022">
    <property type="entry name" value="28S ribosomal protein S5, mitochondrial"/>
    <property type="match status" value="1"/>
</dbReference>
<accession>A0A2T3A3I7</accession>
<evidence type="ECO:0000256" key="9">
    <source>
        <dbReference type="RuleBase" id="RU003823"/>
    </source>
</evidence>
<name>A0A2T3A3I7_9PEZI</name>
<feature type="compositionally biased region" description="Low complexity" evidence="10">
    <location>
        <begin position="36"/>
        <end position="48"/>
    </location>
</feature>
<keyword evidence="5 8" id="KW-0687">Ribonucleoprotein</keyword>
<feature type="compositionally biased region" description="Polar residues" evidence="10">
    <location>
        <begin position="49"/>
        <end position="58"/>
    </location>
</feature>
<dbReference type="Gene3D" id="3.30.160.20">
    <property type="match status" value="1"/>
</dbReference>
<organism evidence="12 13">
    <name type="scientific">Coniella lustricola</name>
    <dbReference type="NCBI Taxonomy" id="2025994"/>
    <lineage>
        <taxon>Eukaryota</taxon>
        <taxon>Fungi</taxon>
        <taxon>Dikarya</taxon>
        <taxon>Ascomycota</taxon>
        <taxon>Pezizomycotina</taxon>
        <taxon>Sordariomycetes</taxon>
        <taxon>Sordariomycetidae</taxon>
        <taxon>Diaporthales</taxon>
        <taxon>Schizoparmaceae</taxon>
        <taxon>Coniella</taxon>
    </lineage>
</organism>
<feature type="domain" description="S5 DRBM" evidence="11">
    <location>
        <begin position="318"/>
        <end position="381"/>
    </location>
</feature>
<dbReference type="InterPro" id="IPR018192">
    <property type="entry name" value="Ribosomal_uS5_N_CS"/>
</dbReference>
<dbReference type="GO" id="GO:0005743">
    <property type="term" value="C:mitochondrial inner membrane"/>
    <property type="evidence" value="ECO:0007669"/>
    <property type="project" value="UniProtKB-ARBA"/>
</dbReference>
<gene>
    <name evidence="12" type="ORF">BD289DRAFT_371594</name>
</gene>
<keyword evidence="13" id="KW-1185">Reference proteome</keyword>
<dbReference type="SUPFAM" id="SSF54768">
    <property type="entry name" value="dsRNA-binding domain-like"/>
    <property type="match status" value="1"/>
</dbReference>
<evidence type="ECO:0000256" key="4">
    <source>
        <dbReference type="ARBA" id="ARBA00023128"/>
    </source>
</evidence>
<dbReference type="Gene3D" id="3.30.230.10">
    <property type="match status" value="1"/>
</dbReference>
<comment type="subcellular location">
    <subcellularLocation>
        <location evidence="1">Mitochondrion</location>
    </subcellularLocation>
</comment>
<dbReference type="FunFam" id="3.30.230.10:FF:000002">
    <property type="entry name" value="30S ribosomal protein S5"/>
    <property type="match status" value="1"/>
</dbReference>
<evidence type="ECO:0000313" key="13">
    <source>
        <dbReference type="Proteomes" id="UP000241462"/>
    </source>
</evidence>
<dbReference type="PANTHER" id="PTHR48277:SF1">
    <property type="entry name" value="MITOCHONDRIAL RIBOSOMAL PROTEIN S5"/>
    <property type="match status" value="1"/>
</dbReference>
<dbReference type="OrthoDB" id="309483at2759"/>
<dbReference type="InterPro" id="IPR014721">
    <property type="entry name" value="Ribsml_uS5_D2-typ_fold_subgr"/>
</dbReference>
<feature type="region of interest" description="Disordered" evidence="10">
    <location>
        <begin position="36"/>
        <end position="64"/>
    </location>
</feature>
<dbReference type="GO" id="GO:0003723">
    <property type="term" value="F:RNA binding"/>
    <property type="evidence" value="ECO:0007669"/>
    <property type="project" value="InterPro"/>
</dbReference>
<proteinExistence type="inferred from homology"/>
<evidence type="ECO:0000259" key="11">
    <source>
        <dbReference type="PROSITE" id="PS50881"/>
    </source>
</evidence>
<keyword evidence="4" id="KW-0496">Mitochondrion</keyword>
<dbReference type="InParanoid" id="A0A2T3A3I7"/>
<dbReference type="Pfam" id="PF00333">
    <property type="entry name" value="Ribosomal_S5"/>
    <property type="match status" value="1"/>
</dbReference>
<dbReference type="GO" id="GO:0005763">
    <property type="term" value="C:mitochondrial small ribosomal subunit"/>
    <property type="evidence" value="ECO:0007669"/>
    <property type="project" value="UniProtKB-ARBA"/>
</dbReference>
<evidence type="ECO:0000256" key="6">
    <source>
        <dbReference type="ARBA" id="ARBA00039335"/>
    </source>
</evidence>
<protein>
    <recommendedName>
        <fullName evidence="6">Small ribosomal subunit protein uS5m</fullName>
    </recommendedName>
    <alternativeName>
        <fullName evidence="7">28S ribosomal protein S5, mitochondrial</fullName>
    </alternativeName>
</protein>
<dbReference type="Pfam" id="PF03719">
    <property type="entry name" value="Ribosomal_S5_C"/>
    <property type="match status" value="1"/>
</dbReference>
<dbReference type="AlphaFoldDB" id="A0A2T3A3I7"/>
<evidence type="ECO:0000256" key="2">
    <source>
        <dbReference type="ARBA" id="ARBA00008945"/>
    </source>
</evidence>
<evidence type="ECO:0000256" key="1">
    <source>
        <dbReference type="ARBA" id="ARBA00004173"/>
    </source>
</evidence>
<evidence type="ECO:0000256" key="5">
    <source>
        <dbReference type="ARBA" id="ARBA00023274"/>
    </source>
</evidence>
<dbReference type="InterPro" id="IPR020568">
    <property type="entry name" value="Ribosomal_Su5_D2-typ_SF"/>
</dbReference>
<dbReference type="InterPro" id="IPR000851">
    <property type="entry name" value="Ribosomal_uS5"/>
</dbReference>
<comment type="similarity">
    <text evidence="2 9">Belongs to the universal ribosomal protein uS5 family.</text>
</comment>
<dbReference type="InterPro" id="IPR013810">
    <property type="entry name" value="Ribosomal_uS5_N"/>
</dbReference>
<dbReference type="PANTHER" id="PTHR48277">
    <property type="entry name" value="MITOCHONDRIAL RIBOSOMAL PROTEIN S5"/>
    <property type="match status" value="1"/>
</dbReference>
<evidence type="ECO:0000256" key="8">
    <source>
        <dbReference type="PROSITE-ProRule" id="PRU00268"/>
    </source>
</evidence>